<dbReference type="InterPro" id="IPR050705">
    <property type="entry name" value="Cytochrome_P450_3A"/>
</dbReference>
<evidence type="ECO:0000256" key="4">
    <source>
        <dbReference type="ARBA" id="ARBA00022617"/>
    </source>
</evidence>
<dbReference type="CDD" id="cd11055">
    <property type="entry name" value="CYP3A-like"/>
    <property type="match status" value="1"/>
</dbReference>
<evidence type="ECO:0000256" key="3">
    <source>
        <dbReference type="ARBA" id="ARBA00010617"/>
    </source>
</evidence>
<dbReference type="AlphaFoldDB" id="A0A346FQX2"/>
<keyword evidence="11" id="KW-0503">Monooxygenase</keyword>
<dbReference type="InterPro" id="IPR001128">
    <property type="entry name" value="Cyt_P450"/>
</dbReference>
<evidence type="ECO:0000256" key="5">
    <source>
        <dbReference type="ARBA" id="ARBA00022723"/>
    </source>
</evidence>
<proteinExistence type="evidence at transcript level"/>
<evidence type="ECO:0000256" key="1">
    <source>
        <dbReference type="ARBA" id="ARBA00004174"/>
    </source>
</evidence>
<dbReference type="GO" id="GO:0020037">
    <property type="term" value="F:heme binding"/>
    <property type="evidence" value="ECO:0007669"/>
    <property type="project" value="InterPro"/>
</dbReference>
<keyword evidence="6" id="KW-0492">Microsome</keyword>
<protein>
    <submittedName>
        <fullName evidence="13">Cytochrome P450 3a7</fullName>
    </submittedName>
</protein>
<evidence type="ECO:0000256" key="2">
    <source>
        <dbReference type="ARBA" id="ARBA00004406"/>
    </source>
</evidence>
<name>A0A346FQX2_PHYAT</name>
<keyword evidence="12" id="KW-0472">Membrane</keyword>
<evidence type="ECO:0000256" key="9">
    <source>
        <dbReference type="ARBA" id="ARBA00043906"/>
    </source>
</evidence>
<accession>A0A346FQX2</accession>
<feature type="transmembrane region" description="Helical" evidence="12">
    <location>
        <begin position="297"/>
        <end position="321"/>
    </location>
</feature>
<dbReference type="GO" id="GO:0005789">
    <property type="term" value="C:endoplasmic reticulum membrane"/>
    <property type="evidence" value="ECO:0007669"/>
    <property type="project" value="UniProtKB-SubCell"/>
</dbReference>
<dbReference type="Pfam" id="PF00067">
    <property type="entry name" value="p450"/>
    <property type="match status" value="1"/>
</dbReference>
<dbReference type="InterPro" id="IPR002401">
    <property type="entry name" value="Cyt_P450_E_grp-I"/>
</dbReference>
<evidence type="ECO:0000256" key="11">
    <source>
        <dbReference type="RuleBase" id="RU000461"/>
    </source>
</evidence>
<sequence>MLTTLAIIAAILALLAYMFVRYMSATHNTFKKMGIDNPPPNPIIGNFGNVFKYGIFEVQKVFYNQYIDKKVYGWYDSRRPTMIVKDLDMVKDIFVKNFNCFVDRHSLFEVDPPFSDNLLNLKGEHWKHVRNIVTPTFSSSRLKKMAHHIERNTKIMLENLQALQESGTEVEARDFLSAFTLDVIASTGFGLEINTLKNPNNPFATEAKKVINPNPLLFSLILLIPSLTKLFSRLGLSILPQKSLQYFVKVVEAAIEERKRDGLEGKVNDFLDLVMNAEKETGEPHKELTRSELYGQALIFIFAGYDTVSTVLSFTLFFIAMHPDCCKRVQEEIDEKCGQTSPNYDNVQSLAYLDMCINESIRLAPPAFLINRVCVKDTEVQGVKFPKDMVVAVPVYAIHTDPEIWPEPDKFDPKRFTPENKESRHPYAHLPFGQGPRNCIGMRLALLEIKIALATIFQKFTPTRCSKSVYPIQLSKMGVRANDGLWIKFAARK</sequence>
<comment type="function">
    <text evidence="9">Cytochromes P450 are a group of heme-thiolate monooxygenases. They oxidize a variety of structurally unrelated compounds, including steroids, fatty acids, and xenobiotics.</text>
</comment>
<dbReference type="GO" id="GO:0008395">
    <property type="term" value="F:steroid hydroxylase activity"/>
    <property type="evidence" value="ECO:0007669"/>
    <property type="project" value="TreeGrafter"/>
</dbReference>
<dbReference type="PRINTS" id="PR00463">
    <property type="entry name" value="EP450I"/>
</dbReference>
<dbReference type="InterPro" id="IPR036396">
    <property type="entry name" value="Cyt_P450_sf"/>
</dbReference>
<feature type="binding site" description="axial binding residue" evidence="10">
    <location>
        <position position="439"/>
    </location>
    <ligand>
        <name>heme</name>
        <dbReference type="ChEBI" id="CHEBI:30413"/>
    </ligand>
    <ligandPart>
        <name>Fe</name>
        <dbReference type="ChEBI" id="CHEBI:18248"/>
    </ligandPart>
</feature>
<evidence type="ECO:0000256" key="10">
    <source>
        <dbReference type="PIRSR" id="PIRSR602401-1"/>
    </source>
</evidence>
<evidence type="ECO:0000256" key="6">
    <source>
        <dbReference type="ARBA" id="ARBA00022848"/>
    </source>
</evidence>
<comment type="similarity">
    <text evidence="3 11">Belongs to the cytochrome P450 family.</text>
</comment>
<dbReference type="FunFam" id="1.10.630.10:FF:000042">
    <property type="entry name" value="Cytochrome P450"/>
    <property type="match status" value="1"/>
</dbReference>
<comment type="cofactor">
    <cofactor evidence="10">
        <name>heme</name>
        <dbReference type="ChEBI" id="CHEBI:30413"/>
    </cofactor>
</comment>
<keyword evidence="6" id="KW-0256">Endoplasmic reticulum</keyword>
<dbReference type="GO" id="GO:0005506">
    <property type="term" value="F:iron ion binding"/>
    <property type="evidence" value="ECO:0007669"/>
    <property type="project" value="InterPro"/>
</dbReference>
<evidence type="ECO:0000313" key="13">
    <source>
        <dbReference type="EMBL" id="AXN72720.1"/>
    </source>
</evidence>
<keyword evidence="4 10" id="KW-0349">Heme</keyword>
<dbReference type="SUPFAM" id="SSF48264">
    <property type="entry name" value="Cytochrome P450"/>
    <property type="match status" value="1"/>
</dbReference>
<keyword evidence="5 10" id="KW-0479">Metal-binding</keyword>
<evidence type="ECO:0000256" key="7">
    <source>
        <dbReference type="ARBA" id="ARBA00023002"/>
    </source>
</evidence>
<dbReference type="Gene3D" id="1.10.630.10">
    <property type="entry name" value="Cytochrome P450"/>
    <property type="match status" value="1"/>
</dbReference>
<evidence type="ECO:0000256" key="12">
    <source>
        <dbReference type="SAM" id="Phobius"/>
    </source>
</evidence>
<gene>
    <name evidence="13" type="primary">cyp3a7</name>
</gene>
<dbReference type="PANTHER" id="PTHR24302">
    <property type="entry name" value="CYTOCHROME P450 FAMILY 3"/>
    <property type="match status" value="1"/>
</dbReference>
<keyword evidence="8 10" id="KW-0408">Iron</keyword>
<evidence type="ECO:0000256" key="8">
    <source>
        <dbReference type="ARBA" id="ARBA00023004"/>
    </source>
</evidence>
<dbReference type="PROSITE" id="PS00086">
    <property type="entry name" value="CYTOCHROME_P450"/>
    <property type="match status" value="1"/>
</dbReference>
<dbReference type="GO" id="GO:0016705">
    <property type="term" value="F:oxidoreductase activity, acting on paired donors, with incorporation or reduction of molecular oxygen"/>
    <property type="evidence" value="ECO:0007669"/>
    <property type="project" value="InterPro"/>
</dbReference>
<reference evidence="13" key="1">
    <citation type="submission" date="2017-10" db="EMBL/GenBank/DDBJ databases">
        <title>Effects on gene expression after exposure of the freshwater snail Physella acuta (Gastropoda, Pulmonata) to Vinclozolin.</title>
        <authorList>
            <person name="Aquilino M."/>
            <person name="Sanchez-Arguello P."/>
            <person name="Novo M."/>
            <person name="Martinez-Guitarte J.L."/>
        </authorList>
    </citation>
    <scope>NUCLEOTIDE SEQUENCE</scope>
</reference>
<dbReference type="PANTHER" id="PTHR24302:SF15">
    <property type="entry name" value="FATTY-ACID PEROXYGENASE"/>
    <property type="match status" value="1"/>
</dbReference>
<dbReference type="PRINTS" id="PR00385">
    <property type="entry name" value="P450"/>
</dbReference>
<organism evidence="13">
    <name type="scientific">Physella acuta</name>
    <name type="common">Acute bladder snail</name>
    <name type="synonym">Physa acuta</name>
    <dbReference type="NCBI Taxonomy" id="109671"/>
    <lineage>
        <taxon>Eukaryota</taxon>
        <taxon>Metazoa</taxon>
        <taxon>Spiralia</taxon>
        <taxon>Lophotrochozoa</taxon>
        <taxon>Mollusca</taxon>
        <taxon>Gastropoda</taxon>
        <taxon>Heterobranchia</taxon>
        <taxon>Euthyneura</taxon>
        <taxon>Panpulmonata</taxon>
        <taxon>Hygrophila</taxon>
        <taxon>Lymnaeoidea</taxon>
        <taxon>Physidae</taxon>
        <taxon>Physella</taxon>
    </lineage>
</organism>
<dbReference type="InterPro" id="IPR017972">
    <property type="entry name" value="Cyt_P450_CS"/>
</dbReference>
<keyword evidence="7 11" id="KW-0560">Oxidoreductase</keyword>
<comment type="subcellular location">
    <subcellularLocation>
        <location evidence="2">Endoplasmic reticulum membrane</location>
        <topology evidence="2">Peripheral membrane protein</topology>
    </subcellularLocation>
    <subcellularLocation>
        <location evidence="1">Microsome membrane</location>
        <topology evidence="1">Peripheral membrane protein</topology>
    </subcellularLocation>
</comment>
<dbReference type="EMBL" id="MG262486">
    <property type="protein sequence ID" value="AXN72720.1"/>
    <property type="molecule type" value="mRNA"/>
</dbReference>
<keyword evidence="12" id="KW-0812">Transmembrane</keyword>
<keyword evidence="12" id="KW-1133">Transmembrane helix</keyword>